<evidence type="ECO:0000256" key="8">
    <source>
        <dbReference type="PROSITE-ProRule" id="PRU00282"/>
    </source>
</evidence>
<keyword evidence="3 8" id="KW-0812">Transmembrane</keyword>
<keyword evidence="7 8" id="KW-0472">Membrane</keyword>
<sequence>MSPTTSTPASEPQSSPSSNSSSISTQEATHVEQAKKLSMSTFLTPEIISYFIAGGCAGAASRTVVSPLERLKIIQQVQPRTSDGQYKGVWRSLARMWREEGFKGFMRGSTYPLDLVRSRLSIATASIALAAAPTASTSSSTSASATLLKSSTSTASIPKHAAALFHTTSAIHSASTAAAGAYTKTDLTIVGMTLKIMREEGGVRGLYRGLVTTAVGVAPYVGINFAAYEFLRGIVTPPGKSSVWRKLSCGALAGTISQTLTYPFDVLRRKMQVTGMKGGQVKYRGAVHALTSIVKAEGVAGLYRGLWPNLCE</sequence>
<evidence type="ECO:0000256" key="2">
    <source>
        <dbReference type="ARBA" id="ARBA00022448"/>
    </source>
</evidence>
<comment type="caution">
    <text evidence="11">The sequence shown here is derived from an EMBL/GenBank/DDBJ whole genome shotgun (WGS) entry which is preliminary data.</text>
</comment>
<evidence type="ECO:0000313" key="11">
    <source>
        <dbReference type="EMBL" id="KAG5636528.1"/>
    </source>
</evidence>
<keyword evidence="6" id="KW-0496">Mitochondrion</keyword>
<dbReference type="OrthoDB" id="270584at2759"/>
<dbReference type="Proteomes" id="UP000717328">
    <property type="component" value="Unassembled WGS sequence"/>
</dbReference>
<dbReference type="InterPro" id="IPR023395">
    <property type="entry name" value="MCP_dom_sf"/>
</dbReference>
<evidence type="ECO:0000256" key="4">
    <source>
        <dbReference type="ARBA" id="ARBA00022737"/>
    </source>
</evidence>
<evidence type="ECO:0000256" key="7">
    <source>
        <dbReference type="ARBA" id="ARBA00023136"/>
    </source>
</evidence>
<dbReference type="AlphaFoldDB" id="A0A9P7FUI2"/>
<gene>
    <name evidence="11" type="ORF">H0H81_007725</name>
</gene>
<feature type="repeat" description="Solcar" evidence="8">
    <location>
        <begin position="241"/>
        <end position="312"/>
    </location>
</feature>
<evidence type="ECO:0000256" key="3">
    <source>
        <dbReference type="ARBA" id="ARBA00022692"/>
    </source>
</evidence>
<comment type="similarity">
    <text evidence="9">Belongs to the mitochondrial carrier (TC 2.A.29) family.</text>
</comment>
<feature type="compositionally biased region" description="Low complexity" evidence="10">
    <location>
        <begin position="1"/>
        <end position="25"/>
    </location>
</feature>
<evidence type="ECO:0000256" key="6">
    <source>
        <dbReference type="ARBA" id="ARBA00023128"/>
    </source>
</evidence>
<dbReference type="EMBL" id="JABCKI010005921">
    <property type="protein sequence ID" value="KAG5636528.1"/>
    <property type="molecule type" value="Genomic_DNA"/>
</dbReference>
<feature type="region of interest" description="Disordered" evidence="10">
    <location>
        <begin position="1"/>
        <end position="30"/>
    </location>
</feature>
<dbReference type="PRINTS" id="PR00926">
    <property type="entry name" value="MITOCARRIER"/>
</dbReference>
<dbReference type="Pfam" id="PF00153">
    <property type="entry name" value="Mito_carr"/>
    <property type="match status" value="3"/>
</dbReference>
<evidence type="ECO:0000256" key="5">
    <source>
        <dbReference type="ARBA" id="ARBA00022989"/>
    </source>
</evidence>
<dbReference type="GO" id="GO:0055085">
    <property type="term" value="P:transmembrane transport"/>
    <property type="evidence" value="ECO:0007669"/>
    <property type="project" value="InterPro"/>
</dbReference>
<dbReference type="InterPro" id="IPR018108">
    <property type="entry name" value="MCP_transmembrane"/>
</dbReference>
<dbReference type="InterPro" id="IPR002067">
    <property type="entry name" value="MCP"/>
</dbReference>
<feature type="repeat" description="Solcar" evidence="8">
    <location>
        <begin position="136"/>
        <end position="234"/>
    </location>
</feature>
<dbReference type="SUPFAM" id="SSF103506">
    <property type="entry name" value="Mitochondrial carrier"/>
    <property type="match status" value="1"/>
</dbReference>
<feature type="repeat" description="Solcar" evidence="8">
    <location>
        <begin position="45"/>
        <end position="133"/>
    </location>
</feature>
<reference evidence="11" key="2">
    <citation type="submission" date="2021-10" db="EMBL/GenBank/DDBJ databases">
        <title>Phylogenomics reveals ancestral predisposition of the termite-cultivated fungus Termitomyces towards a domesticated lifestyle.</title>
        <authorList>
            <person name="Auxier B."/>
            <person name="Grum-Grzhimaylo A."/>
            <person name="Cardenas M.E."/>
            <person name="Lodge J.D."/>
            <person name="Laessoe T."/>
            <person name="Pedersen O."/>
            <person name="Smith M.E."/>
            <person name="Kuyper T.W."/>
            <person name="Franco-Molano E.A."/>
            <person name="Baroni T.J."/>
            <person name="Aanen D.K."/>
        </authorList>
    </citation>
    <scope>NUCLEOTIDE SEQUENCE</scope>
    <source>
        <strain evidence="11">D49</strain>
    </source>
</reference>
<proteinExistence type="inferred from homology"/>
<protein>
    <recommendedName>
        <fullName evidence="13">Mitochondrial carrier</fullName>
    </recommendedName>
</protein>
<dbReference type="Gene3D" id="1.50.40.10">
    <property type="entry name" value="Mitochondrial carrier domain"/>
    <property type="match status" value="1"/>
</dbReference>
<evidence type="ECO:0008006" key="13">
    <source>
        <dbReference type="Google" id="ProtNLM"/>
    </source>
</evidence>
<dbReference type="PROSITE" id="PS50920">
    <property type="entry name" value="SOLCAR"/>
    <property type="match status" value="3"/>
</dbReference>
<organism evidence="11 12">
    <name type="scientific">Sphagnurus paluster</name>
    <dbReference type="NCBI Taxonomy" id="117069"/>
    <lineage>
        <taxon>Eukaryota</taxon>
        <taxon>Fungi</taxon>
        <taxon>Dikarya</taxon>
        <taxon>Basidiomycota</taxon>
        <taxon>Agaricomycotina</taxon>
        <taxon>Agaricomycetes</taxon>
        <taxon>Agaricomycetidae</taxon>
        <taxon>Agaricales</taxon>
        <taxon>Tricholomatineae</taxon>
        <taxon>Lyophyllaceae</taxon>
        <taxon>Sphagnurus</taxon>
    </lineage>
</organism>
<keyword evidence="5" id="KW-1133">Transmembrane helix</keyword>
<evidence type="ECO:0000256" key="1">
    <source>
        <dbReference type="ARBA" id="ARBA00004225"/>
    </source>
</evidence>
<dbReference type="PANTHER" id="PTHR24089">
    <property type="entry name" value="SOLUTE CARRIER FAMILY 25"/>
    <property type="match status" value="1"/>
</dbReference>
<comment type="subcellular location">
    <subcellularLocation>
        <location evidence="1">Mitochondrion membrane</location>
        <topology evidence="1">Multi-pass membrane protein</topology>
    </subcellularLocation>
</comment>
<reference evidence="11" key="1">
    <citation type="submission" date="2021-02" db="EMBL/GenBank/DDBJ databases">
        <authorList>
            <person name="Nieuwenhuis M."/>
            <person name="Van De Peppel L.J.J."/>
        </authorList>
    </citation>
    <scope>NUCLEOTIDE SEQUENCE</scope>
    <source>
        <strain evidence="11">D49</strain>
    </source>
</reference>
<evidence type="ECO:0000313" key="12">
    <source>
        <dbReference type="Proteomes" id="UP000717328"/>
    </source>
</evidence>
<keyword evidence="12" id="KW-1185">Reference proteome</keyword>
<evidence type="ECO:0000256" key="10">
    <source>
        <dbReference type="SAM" id="MobiDB-lite"/>
    </source>
</evidence>
<evidence type="ECO:0000256" key="9">
    <source>
        <dbReference type="RuleBase" id="RU000488"/>
    </source>
</evidence>
<dbReference type="GO" id="GO:0031966">
    <property type="term" value="C:mitochondrial membrane"/>
    <property type="evidence" value="ECO:0007669"/>
    <property type="project" value="UniProtKB-SubCell"/>
</dbReference>
<name>A0A9P7FUI2_9AGAR</name>
<accession>A0A9P7FUI2</accession>
<keyword evidence="2 9" id="KW-0813">Transport</keyword>
<keyword evidence="4" id="KW-0677">Repeat</keyword>